<reference evidence="4" key="1">
    <citation type="submission" date="2021-02" db="EMBL/GenBank/DDBJ databases">
        <authorList>
            <person name="Nowell W R."/>
        </authorList>
    </citation>
    <scope>NUCLEOTIDE SEQUENCE</scope>
</reference>
<feature type="domain" description="TraG N-terminal Proteobacteria" evidence="3">
    <location>
        <begin position="13"/>
        <end position="340"/>
    </location>
</feature>
<feature type="transmembrane region" description="Helical" evidence="2">
    <location>
        <begin position="226"/>
        <end position="249"/>
    </location>
</feature>
<evidence type="ECO:0000256" key="1">
    <source>
        <dbReference type="SAM" id="MobiDB-lite"/>
    </source>
</evidence>
<dbReference type="Proteomes" id="UP000663887">
    <property type="component" value="Unassembled WGS sequence"/>
</dbReference>
<keyword evidence="2" id="KW-0812">Transmembrane</keyword>
<evidence type="ECO:0000313" key="5">
    <source>
        <dbReference type="EMBL" id="CAF4102350.1"/>
    </source>
</evidence>
<feature type="transmembrane region" description="Helical" evidence="2">
    <location>
        <begin position="255"/>
        <end position="275"/>
    </location>
</feature>
<dbReference type="InterPro" id="IPR012931">
    <property type="entry name" value="TraG_N_Proteobacteria"/>
</dbReference>
<gene>
    <name evidence="5" type="ORF">UXM345_LOCUS22317</name>
    <name evidence="4" type="ORF">XDN619_LOCUS11905</name>
</gene>
<dbReference type="Proteomes" id="UP000663842">
    <property type="component" value="Unassembled WGS sequence"/>
</dbReference>
<protein>
    <recommendedName>
        <fullName evidence="3">TraG N-terminal Proteobacteria domain-containing protein</fullName>
    </recommendedName>
</protein>
<evidence type="ECO:0000256" key="2">
    <source>
        <dbReference type="SAM" id="Phobius"/>
    </source>
</evidence>
<keyword evidence="2" id="KW-1133">Transmembrane helix</keyword>
<organism evidence="4 6">
    <name type="scientific">Rotaria magnacalcarata</name>
    <dbReference type="NCBI Taxonomy" id="392030"/>
    <lineage>
        <taxon>Eukaryota</taxon>
        <taxon>Metazoa</taxon>
        <taxon>Spiralia</taxon>
        <taxon>Gnathifera</taxon>
        <taxon>Rotifera</taxon>
        <taxon>Eurotatoria</taxon>
        <taxon>Bdelloidea</taxon>
        <taxon>Philodinida</taxon>
        <taxon>Philodinidae</taxon>
        <taxon>Rotaria</taxon>
    </lineage>
</organism>
<feature type="transmembrane region" description="Helical" evidence="2">
    <location>
        <begin position="311"/>
        <end position="330"/>
    </location>
</feature>
<name>A0A816R0L1_9BILA</name>
<dbReference type="Pfam" id="PF07916">
    <property type="entry name" value="TraG_N"/>
    <property type="match status" value="1"/>
</dbReference>
<dbReference type="EMBL" id="CAJNRG010004633">
    <property type="protein sequence ID" value="CAF2067597.1"/>
    <property type="molecule type" value="Genomic_DNA"/>
</dbReference>
<dbReference type="EMBL" id="CAJOBF010003655">
    <property type="protein sequence ID" value="CAF4102350.1"/>
    <property type="molecule type" value="Genomic_DNA"/>
</dbReference>
<comment type="caution">
    <text evidence="4">The sequence shown here is derived from an EMBL/GenBank/DDBJ whole genome shotgun (WGS) entry which is preliminary data.</text>
</comment>
<proteinExistence type="predicted"/>
<feature type="compositionally biased region" description="Polar residues" evidence="1">
    <location>
        <begin position="484"/>
        <end position="505"/>
    </location>
</feature>
<sequence>MLPVNAGRSATGGILYGAKAAAKIRDIQIHDSILLRNTKEYLRQCYMLPYVIGNFGGHKIAAQEAEDLLGFLNTNPVKRLGIKPTNKDGSVGHFMTCTEAGKILKSGIIAESISPLLMKQFAAVLGISTKNEMLMNKHIKSMTGDVFKYLEQGTDDINAWMGQAMMLNANRESYDDWREKVGHPRVYPGLVRMQATRGLFQQSIGSIIGAEMSEAMIPEAAQPTMLALVVMLFVIILPFAMLPGGWVFIVTGIKLMIWVCTWPVFYTIIHAIAMIQLKDSIVGWQLGGLSAMGQAGFTELIMMKYGAVQSLISATPLISFAVVFGSPYALSSIAGGVASTSAAMPLGSSMVDGNLSMKQKPYDNITTGQHNVSPTLLMGSSVVDGGNSFKMGHDGGNMILTEQGSQLINNHSGAEGLTASVNDSYNSAQSNLASLMDRYNKSTNLTEAQGIDFAKSVINGTVKSDNISDTEIASMKQVVGDGKTISQGTDVSDGQSTGTQSNVTAGGSFWGSGASTGTNAANTKDICKNMSKQDRQTYDSFMEKAKTAAKTQNFSTNNSHDQKLGENLGSNLTEQEQIGKDIAKTSQNIDTYIKQLSYLEINSGTINKNLNDPFLKEVMAQHPELGIKPPRGGKCYWKRCHQYK</sequence>
<evidence type="ECO:0000313" key="4">
    <source>
        <dbReference type="EMBL" id="CAF2067597.1"/>
    </source>
</evidence>
<evidence type="ECO:0000259" key="3">
    <source>
        <dbReference type="Pfam" id="PF07916"/>
    </source>
</evidence>
<accession>A0A816R0L1</accession>
<dbReference type="AlphaFoldDB" id="A0A816R0L1"/>
<keyword evidence="2" id="KW-0472">Membrane</keyword>
<feature type="region of interest" description="Disordered" evidence="1">
    <location>
        <begin position="484"/>
        <end position="516"/>
    </location>
</feature>
<evidence type="ECO:0000313" key="6">
    <source>
        <dbReference type="Proteomes" id="UP000663887"/>
    </source>
</evidence>